<dbReference type="SMR" id="A0A2H5UC63"/>
<protein>
    <submittedName>
        <fullName evidence="4">Kinase-like domain-containing protein</fullName>
    </submittedName>
</protein>
<organism evidence="4 5">
    <name type="scientific">Rhizophagus irregularis (strain DAOM 181602 / DAOM 197198 / MUCL 43194)</name>
    <name type="common">Arbuscular mycorrhizal fungus</name>
    <name type="synonym">Glomus intraradices</name>
    <dbReference type="NCBI Taxonomy" id="747089"/>
    <lineage>
        <taxon>Eukaryota</taxon>
        <taxon>Fungi</taxon>
        <taxon>Fungi incertae sedis</taxon>
        <taxon>Mucoromycota</taxon>
        <taxon>Glomeromycotina</taxon>
        <taxon>Glomeromycetes</taxon>
        <taxon>Glomerales</taxon>
        <taxon>Glomeraceae</taxon>
        <taxon>Rhizophagus</taxon>
    </lineage>
</organism>
<proteinExistence type="predicted"/>
<evidence type="ECO:0000313" key="4">
    <source>
        <dbReference type="EMBL" id="POG62185.1"/>
    </source>
</evidence>
<keyword evidence="2 3" id="KW-0067">ATP-binding</keyword>
<dbReference type="VEuPathDB" id="FungiDB:RhiirFUN_024196"/>
<dbReference type="Gene3D" id="1.10.510.10">
    <property type="entry name" value="Transferase(Phosphotransferase) domain 1"/>
    <property type="match status" value="1"/>
</dbReference>
<evidence type="ECO:0000256" key="3">
    <source>
        <dbReference type="PROSITE-ProRule" id="PRU10141"/>
    </source>
</evidence>
<feature type="binding site" evidence="3">
    <location>
        <position position="76"/>
    </location>
    <ligand>
        <name>ATP</name>
        <dbReference type="ChEBI" id="CHEBI:30616"/>
    </ligand>
</feature>
<dbReference type="Gene3D" id="1.25.40.10">
    <property type="entry name" value="Tetratricopeptide repeat domain"/>
    <property type="match status" value="2"/>
</dbReference>
<accession>A0A2H5UC63</accession>
<dbReference type="PROSITE" id="PS50011">
    <property type="entry name" value="PROTEIN_KINASE_DOM"/>
    <property type="match status" value="1"/>
</dbReference>
<reference evidence="4 5" key="2">
    <citation type="journal article" date="2018" name="New Phytol.">
        <title>High intraspecific genome diversity in the model arbuscular mycorrhizal symbiont Rhizophagus irregularis.</title>
        <authorList>
            <person name="Chen E.C.H."/>
            <person name="Morin E."/>
            <person name="Beaudet D."/>
            <person name="Noel J."/>
            <person name="Yildirir G."/>
            <person name="Ndikumana S."/>
            <person name="Charron P."/>
            <person name="St-Onge C."/>
            <person name="Giorgi J."/>
            <person name="Kruger M."/>
            <person name="Marton T."/>
            <person name="Ropars J."/>
            <person name="Grigoriev I.V."/>
            <person name="Hainaut M."/>
            <person name="Henrissat B."/>
            <person name="Roux C."/>
            <person name="Martin F."/>
            <person name="Corradi N."/>
        </authorList>
    </citation>
    <scope>NUCLEOTIDE SEQUENCE [LARGE SCALE GENOMIC DNA]</scope>
    <source>
        <strain evidence="4 5">DAOM 197198</strain>
    </source>
</reference>
<evidence type="ECO:0000256" key="2">
    <source>
        <dbReference type="ARBA" id="ARBA00022840"/>
    </source>
</evidence>
<dbReference type="PROSITE" id="PS00107">
    <property type="entry name" value="PROTEIN_KINASE_ATP"/>
    <property type="match status" value="1"/>
</dbReference>
<dbReference type="PRINTS" id="PR00109">
    <property type="entry name" value="TYRKINASE"/>
</dbReference>
<dbReference type="Proteomes" id="UP000018888">
    <property type="component" value="Unassembled WGS sequence"/>
</dbReference>
<dbReference type="GO" id="GO:0097527">
    <property type="term" value="P:necroptotic signaling pathway"/>
    <property type="evidence" value="ECO:0007669"/>
    <property type="project" value="TreeGrafter"/>
</dbReference>
<dbReference type="GO" id="GO:0004672">
    <property type="term" value="F:protein kinase activity"/>
    <property type="evidence" value="ECO:0007669"/>
    <property type="project" value="InterPro"/>
</dbReference>
<dbReference type="AlphaFoldDB" id="A0A2H5UC63"/>
<evidence type="ECO:0000256" key="1">
    <source>
        <dbReference type="ARBA" id="ARBA00022741"/>
    </source>
</evidence>
<dbReference type="InterPro" id="IPR011009">
    <property type="entry name" value="Kinase-like_dom_sf"/>
</dbReference>
<dbReference type="Pfam" id="PF08238">
    <property type="entry name" value="Sel1"/>
    <property type="match status" value="6"/>
</dbReference>
<dbReference type="InterPro" id="IPR011990">
    <property type="entry name" value="TPR-like_helical_dom_sf"/>
</dbReference>
<sequence length="645" mass="74775">MFDDKFKGDLIKKIKKIITNKPDDNWLNWLEEAISKKYIKYYEYESFKNIQIIGQGHFGKVFRVNYKDSEQYFALKSFSNLNALTVKEIVHELKLQREVDYHNNIIRFHGITKNQGESKNYLLVLEYASDGTLRDYLKKKFDDLSWDQKHDLALQIACAVSCLHNENILHCDLHPGNILVHQNIIKLADFGLSKRIEEATNPQSNLHGVVPYVDPKRFENPSYELNEKSDVYSVGVLLWELSSGKPPFHNKSDEIALTIIQGNREEPVSDPDIPSDYVKLYKECWDGEPDNRPNMEQVTSRLRNMLNKNDDQTDDDLLSYIQSEHISFNSLPMSSYFNNVPSGELNEALEIQENQTIEIDHNNEQKLIDDIIDFMWRKTNEGRESRLKDHVSKIINQRILNWLSSNNQNNLNCNFLLGYFHYKGIRMGEDRTKAFELFHNAENQDHDLTLYYLGICYQYGYGTTKDENSAFNCFFKLSEKDIAAGHSRIGHCYAKGIGVKNDKKLAIDYYEKAANNGNLAAKYNLGNCYLVGKLVNKDVKKGFELIQQTAEIEFSLNGITMLGFCYHNGIGTQEDKEAAFKLYKKAANLGDKVAQYNLAQMYEKEDNTMKDINNAIRWYKESGYKDSVKRAKKLLKIKVEDFFDI</sequence>
<dbReference type="GO" id="GO:0005524">
    <property type="term" value="F:ATP binding"/>
    <property type="evidence" value="ECO:0007669"/>
    <property type="project" value="UniProtKB-UniRule"/>
</dbReference>
<dbReference type="InterPro" id="IPR000719">
    <property type="entry name" value="Prot_kinase_dom"/>
</dbReference>
<keyword evidence="5" id="KW-1185">Reference proteome</keyword>
<dbReference type="InterPro" id="IPR001245">
    <property type="entry name" value="Ser-Thr/Tyr_kinase_cat_dom"/>
</dbReference>
<dbReference type="EMBL" id="AUPC02000310">
    <property type="protein sequence ID" value="POG62185.1"/>
    <property type="molecule type" value="Genomic_DNA"/>
</dbReference>
<dbReference type="STRING" id="747089.A0A2H5UC63"/>
<dbReference type="Pfam" id="PF00069">
    <property type="entry name" value="Pkinase"/>
    <property type="match status" value="1"/>
</dbReference>
<keyword evidence="1 3" id="KW-0547">Nucleotide-binding</keyword>
<evidence type="ECO:0000313" key="5">
    <source>
        <dbReference type="Proteomes" id="UP000018888"/>
    </source>
</evidence>
<dbReference type="InterPro" id="IPR051681">
    <property type="entry name" value="Ser/Thr_Kinases-Pseudokinases"/>
</dbReference>
<dbReference type="InterPro" id="IPR017441">
    <property type="entry name" value="Protein_kinase_ATP_BS"/>
</dbReference>
<dbReference type="PANTHER" id="PTHR44329:SF298">
    <property type="entry name" value="MIXED LINEAGE KINASE DOMAIN-LIKE PROTEIN"/>
    <property type="match status" value="1"/>
</dbReference>
<dbReference type="InterPro" id="IPR006597">
    <property type="entry name" value="Sel1-like"/>
</dbReference>
<name>A0A2H5UC63_RHIID</name>
<dbReference type="PANTHER" id="PTHR44329">
    <property type="entry name" value="SERINE/THREONINE-PROTEIN KINASE TNNI3K-RELATED"/>
    <property type="match status" value="1"/>
</dbReference>
<dbReference type="SUPFAM" id="SSF56112">
    <property type="entry name" value="Protein kinase-like (PK-like)"/>
    <property type="match status" value="1"/>
</dbReference>
<comment type="caution">
    <text evidence="4">The sequence shown here is derived from an EMBL/GenBank/DDBJ whole genome shotgun (WGS) entry which is preliminary data.</text>
</comment>
<gene>
    <name evidence="4" type="ORF">GLOIN_2v1883078</name>
</gene>
<dbReference type="SUPFAM" id="SSF81901">
    <property type="entry name" value="HCP-like"/>
    <property type="match status" value="2"/>
</dbReference>
<reference evidence="4 5" key="1">
    <citation type="journal article" date="2013" name="Proc. Natl. Acad. Sci. U.S.A.">
        <title>Genome of an arbuscular mycorrhizal fungus provides insight into the oldest plant symbiosis.</title>
        <authorList>
            <person name="Tisserant E."/>
            <person name="Malbreil M."/>
            <person name="Kuo A."/>
            <person name="Kohler A."/>
            <person name="Symeonidi A."/>
            <person name="Balestrini R."/>
            <person name="Charron P."/>
            <person name="Duensing N."/>
            <person name="Frei Dit Frey N."/>
            <person name="Gianinazzi-Pearson V."/>
            <person name="Gilbert L.B."/>
            <person name="Handa Y."/>
            <person name="Herr J.R."/>
            <person name="Hijri M."/>
            <person name="Koul R."/>
            <person name="Kawaguchi M."/>
            <person name="Krajinski F."/>
            <person name="Lammers P.J."/>
            <person name="Masclaux F.G."/>
            <person name="Murat C."/>
            <person name="Morin E."/>
            <person name="Ndikumana S."/>
            <person name="Pagni M."/>
            <person name="Petitpierre D."/>
            <person name="Requena N."/>
            <person name="Rosikiewicz P."/>
            <person name="Riley R."/>
            <person name="Saito K."/>
            <person name="San Clemente H."/>
            <person name="Shapiro H."/>
            <person name="van Tuinen D."/>
            <person name="Becard G."/>
            <person name="Bonfante P."/>
            <person name="Paszkowski U."/>
            <person name="Shachar-Hill Y.Y."/>
            <person name="Tuskan G.A."/>
            <person name="Young P.W."/>
            <person name="Sanders I.R."/>
            <person name="Henrissat B."/>
            <person name="Rensing S.A."/>
            <person name="Grigoriev I.V."/>
            <person name="Corradi N."/>
            <person name="Roux C."/>
            <person name="Martin F."/>
        </authorList>
    </citation>
    <scope>NUCLEOTIDE SEQUENCE [LARGE SCALE GENOMIC DNA]</scope>
    <source>
        <strain evidence="4 5">DAOM 197198</strain>
    </source>
</reference>
<dbReference type="SMART" id="SM00671">
    <property type="entry name" value="SEL1"/>
    <property type="match status" value="6"/>
</dbReference>